<evidence type="ECO:0000313" key="12">
    <source>
        <dbReference type="Proteomes" id="UP000515152"/>
    </source>
</evidence>
<protein>
    <submittedName>
        <fullName evidence="13">Hydroperoxide isomerase ALOXE3-like</fullName>
    </submittedName>
</protein>
<dbReference type="GO" id="GO:0005737">
    <property type="term" value="C:cytoplasm"/>
    <property type="evidence" value="ECO:0007669"/>
    <property type="project" value="UniProtKB-SubCell"/>
</dbReference>
<comment type="cofactor">
    <cofactor evidence="1">
        <name>Fe cation</name>
        <dbReference type="ChEBI" id="CHEBI:24875"/>
    </cofactor>
</comment>
<keyword evidence="5" id="KW-0963">Cytoplasm</keyword>
<evidence type="ECO:0000256" key="3">
    <source>
        <dbReference type="ARBA" id="ARBA00005189"/>
    </source>
</evidence>
<keyword evidence="12" id="KW-1185">Reference proteome</keyword>
<dbReference type="Pfam" id="PF00305">
    <property type="entry name" value="Lipoxygenase"/>
    <property type="match status" value="1"/>
</dbReference>
<organism evidence="12 13">
    <name type="scientific">Clupea harengus</name>
    <name type="common">Atlantic herring</name>
    <dbReference type="NCBI Taxonomy" id="7950"/>
    <lineage>
        <taxon>Eukaryota</taxon>
        <taxon>Metazoa</taxon>
        <taxon>Chordata</taxon>
        <taxon>Craniata</taxon>
        <taxon>Vertebrata</taxon>
        <taxon>Euteleostomi</taxon>
        <taxon>Actinopterygii</taxon>
        <taxon>Neopterygii</taxon>
        <taxon>Teleostei</taxon>
        <taxon>Clupei</taxon>
        <taxon>Clupeiformes</taxon>
        <taxon>Clupeoidei</taxon>
        <taxon>Clupeidae</taxon>
        <taxon>Clupea</taxon>
    </lineage>
</organism>
<keyword evidence="6" id="KW-0479">Metal-binding</keyword>
<gene>
    <name evidence="13" type="primary">LOC105904246</name>
</gene>
<dbReference type="InterPro" id="IPR020833">
    <property type="entry name" value="LipOase_Fe_BS"/>
</dbReference>
<keyword evidence="7" id="KW-0223">Dioxygenase</keyword>
<dbReference type="PROSITE" id="PS00711">
    <property type="entry name" value="LIPOXYGENASE_1"/>
    <property type="match status" value="1"/>
</dbReference>
<dbReference type="PROSITE" id="PS00081">
    <property type="entry name" value="LIPOXYGENASE_2"/>
    <property type="match status" value="1"/>
</dbReference>
<evidence type="ECO:0000259" key="11">
    <source>
        <dbReference type="PROSITE" id="PS51393"/>
    </source>
</evidence>
<dbReference type="PANTHER" id="PTHR11771">
    <property type="entry name" value="LIPOXYGENASE"/>
    <property type="match status" value="1"/>
</dbReference>
<evidence type="ECO:0000256" key="6">
    <source>
        <dbReference type="ARBA" id="ARBA00022723"/>
    </source>
</evidence>
<evidence type="ECO:0000256" key="1">
    <source>
        <dbReference type="ARBA" id="ARBA00001962"/>
    </source>
</evidence>
<dbReference type="RefSeq" id="XP_031417821.2">
    <property type="nucleotide sequence ID" value="XM_031561961.2"/>
</dbReference>
<evidence type="ECO:0000256" key="8">
    <source>
        <dbReference type="ARBA" id="ARBA00023002"/>
    </source>
</evidence>
<evidence type="ECO:0000256" key="7">
    <source>
        <dbReference type="ARBA" id="ARBA00022964"/>
    </source>
</evidence>
<dbReference type="InterPro" id="IPR020834">
    <property type="entry name" value="LipOase_CS"/>
</dbReference>
<dbReference type="AlphaFoldDB" id="A0A6P8F0Q6"/>
<dbReference type="GO" id="GO:0034440">
    <property type="term" value="P:lipid oxidation"/>
    <property type="evidence" value="ECO:0007669"/>
    <property type="project" value="InterPro"/>
</dbReference>
<dbReference type="GO" id="GO:0016702">
    <property type="term" value="F:oxidoreductase activity, acting on single donors with incorporation of molecular oxygen, incorporation of two atoms of oxygen"/>
    <property type="evidence" value="ECO:0007669"/>
    <property type="project" value="InterPro"/>
</dbReference>
<dbReference type="KEGG" id="char:105904246"/>
<name>A0A6P8F0Q6_CLUHA</name>
<dbReference type="InterPro" id="IPR000907">
    <property type="entry name" value="LipOase"/>
</dbReference>
<evidence type="ECO:0000256" key="10">
    <source>
        <dbReference type="ARBA" id="ARBA00023098"/>
    </source>
</evidence>
<dbReference type="InterPro" id="IPR013819">
    <property type="entry name" value="LipOase_C"/>
</dbReference>
<dbReference type="PROSITE" id="PS51393">
    <property type="entry name" value="LIPOXYGENASE_3"/>
    <property type="match status" value="1"/>
</dbReference>
<dbReference type="GeneID" id="105904246"/>
<reference evidence="13" key="1">
    <citation type="submission" date="2025-08" db="UniProtKB">
        <authorList>
            <consortium name="RefSeq"/>
        </authorList>
    </citation>
    <scope>IDENTIFICATION</scope>
</reference>
<evidence type="ECO:0000313" key="13">
    <source>
        <dbReference type="RefSeq" id="XP_031417821.2"/>
    </source>
</evidence>
<dbReference type="Proteomes" id="UP000515152">
    <property type="component" value="Chromosome 24"/>
</dbReference>
<comment type="similarity">
    <text evidence="4">Belongs to the lipoxygenase family.</text>
</comment>
<evidence type="ECO:0000256" key="9">
    <source>
        <dbReference type="ARBA" id="ARBA00023004"/>
    </source>
</evidence>
<comment type="subcellular location">
    <subcellularLocation>
        <location evidence="2">Cytoplasm</location>
    </subcellularLocation>
</comment>
<keyword evidence="9" id="KW-0408">Iron</keyword>
<dbReference type="OrthoDB" id="407298at2759"/>
<keyword evidence="10" id="KW-0443">Lipid metabolism</keyword>
<sequence length="467" mass="53538">MYYKHIPLTTYSNKSFPTEYIQEHWKEDEFFGYQFLNGLNPMMIQRCSKLPENFPVTEEMVKDSLGGSSLEVEMKNGNIFLSDYKMLDGLKGNVVHGRKQYLTAPLVLLYCNPEGLMLPIAIQLGQKAGVKKPIFLPTDPEHDWLLAKIFVRNAEFSVHEVDFHLLRTHLLAEVFTMATLRNLPTMHPLFKLLFPHIRYTFQINILARELLLSKIGYITLYTTIGGDSLPKLLKGATASLTYSSLCLPDNISERGLEKVPNYYYRDDGMRLWNIINKFVEGVLTHYYKSDGDVKKDSELQRWIKEIFCKGFLERKSTGIPQSFLAVKDLVKFVTMVIFTASVQHASVNNGQFEFGGWMPNFPSALREPPPKKKGQTTEQTILDTLPDVGTTVHTMAILRLLSSTSSDHYALGYFPEEWFDEEVPCKLMKKFQEDLKSLSDLIKKRNAKLELPYTFLDPENVDNSVAI</sequence>
<evidence type="ECO:0000256" key="2">
    <source>
        <dbReference type="ARBA" id="ARBA00004496"/>
    </source>
</evidence>
<accession>A0A6P8F0Q6</accession>
<feature type="domain" description="Lipoxygenase" evidence="11">
    <location>
        <begin position="1"/>
        <end position="467"/>
    </location>
</feature>
<evidence type="ECO:0000256" key="4">
    <source>
        <dbReference type="ARBA" id="ARBA00009419"/>
    </source>
</evidence>
<dbReference type="FunFam" id="1.20.245.10:FF:000001">
    <property type="entry name" value="Arachidonate 5-lipoxygenase a"/>
    <property type="match status" value="1"/>
</dbReference>
<dbReference type="GO" id="GO:0046872">
    <property type="term" value="F:metal ion binding"/>
    <property type="evidence" value="ECO:0007669"/>
    <property type="project" value="UniProtKB-KW"/>
</dbReference>
<comment type="pathway">
    <text evidence="3">Lipid metabolism.</text>
</comment>
<keyword evidence="8" id="KW-0560">Oxidoreductase</keyword>
<proteinExistence type="inferred from homology"/>
<evidence type="ECO:0000256" key="5">
    <source>
        <dbReference type="ARBA" id="ARBA00022490"/>
    </source>
</evidence>